<comment type="caution">
    <text evidence="1">The sequence shown here is derived from an EMBL/GenBank/DDBJ whole genome shotgun (WGS) entry which is preliminary data.</text>
</comment>
<dbReference type="Proteomes" id="UP000481861">
    <property type="component" value="Unassembled WGS sequence"/>
</dbReference>
<protein>
    <submittedName>
        <fullName evidence="1">Uncharacterized protein</fullName>
    </submittedName>
</protein>
<dbReference type="EMBL" id="JAADJZ010000015">
    <property type="protein sequence ID" value="KAF2869933.1"/>
    <property type="molecule type" value="Genomic_DNA"/>
</dbReference>
<evidence type="ECO:0000313" key="1">
    <source>
        <dbReference type="EMBL" id="KAF2869933.1"/>
    </source>
</evidence>
<sequence length="316" mass="34969">MPTTTSLVSATFPSELLLQTIQSLPFGDGKPIQQLSLVHPRLRSLIATYQCSVTKSFIKRELPHATTDFAYDAATFGYAWLKQCIRQYDTVDAIMAVLMSKANCFAVESHNMGLVNTGLLMLYRVVSLEKHAARVTYINSLPRDPLTAMFLAMHYSILAARYHGAGIIHQRTYGRAMDAHQLAVRDNIEFCFAEAALSIGPGFVSDVLTHVDAADRTLLLLYHDHAHGIHDHDRGRDGLPGEFVAPVTQGPEWDPTTRETPLFATLLARLAVLSRCAVEDVRDRVVGDSEDEEHELAWLGLAGKEKLVQGRDLAGM</sequence>
<dbReference type="OrthoDB" id="5372859at2759"/>
<reference evidence="1 2" key="1">
    <citation type="submission" date="2020-01" db="EMBL/GenBank/DDBJ databases">
        <authorList>
            <consortium name="DOE Joint Genome Institute"/>
            <person name="Haridas S."/>
            <person name="Albert R."/>
            <person name="Binder M."/>
            <person name="Bloem J."/>
            <person name="Labutti K."/>
            <person name="Salamov A."/>
            <person name="Andreopoulos B."/>
            <person name="Baker S.E."/>
            <person name="Barry K."/>
            <person name="Bills G."/>
            <person name="Bluhm B.H."/>
            <person name="Cannon C."/>
            <person name="Castanera R."/>
            <person name="Culley D.E."/>
            <person name="Daum C."/>
            <person name="Ezra D."/>
            <person name="Gonzalez J.B."/>
            <person name="Henrissat B."/>
            <person name="Kuo A."/>
            <person name="Liang C."/>
            <person name="Lipzen A."/>
            <person name="Lutzoni F."/>
            <person name="Magnuson J."/>
            <person name="Mondo S."/>
            <person name="Nolan M."/>
            <person name="Ohm R."/>
            <person name="Pangilinan J."/>
            <person name="Park H.-J.H."/>
            <person name="Ramirez L."/>
            <person name="Alfaro M."/>
            <person name="Sun H."/>
            <person name="Tritt A."/>
            <person name="Yoshinaga Y."/>
            <person name="Zwiers L.-H.L."/>
            <person name="Turgeon B.G."/>
            <person name="Goodwin S.B."/>
            <person name="Spatafora J.W."/>
            <person name="Crous P.W."/>
            <person name="Grigoriev I.V."/>
        </authorList>
    </citation>
    <scope>NUCLEOTIDE SEQUENCE [LARGE SCALE GENOMIC DNA]</scope>
    <source>
        <strain evidence="1 2">CBS 611.86</strain>
    </source>
</reference>
<dbReference type="AlphaFoldDB" id="A0A7C8I8F4"/>
<gene>
    <name evidence="1" type="ORF">BDV95DRAFT_497315</name>
</gene>
<proteinExistence type="predicted"/>
<organism evidence="1 2">
    <name type="scientific">Massariosphaeria phaeospora</name>
    <dbReference type="NCBI Taxonomy" id="100035"/>
    <lineage>
        <taxon>Eukaryota</taxon>
        <taxon>Fungi</taxon>
        <taxon>Dikarya</taxon>
        <taxon>Ascomycota</taxon>
        <taxon>Pezizomycotina</taxon>
        <taxon>Dothideomycetes</taxon>
        <taxon>Pleosporomycetidae</taxon>
        <taxon>Pleosporales</taxon>
        <taxon>Pleosporales incertae sedis</taxon>
        <taxon>Massariosphaeria</taxon>
    </lineage>
</organism>
<name>A0A7C8I8F4_9PLEO</name>
<evidence type="ECO:0000313" key="2">
    <source>
        <dbReference type="Proteomes" id="UP000481861"/>
    </source>
</evidence>
<keyword evidence="2" id="KW-1185">Reference proteome</keyword>
<accession>A0A7C8I8F4</accession>